<organism evidence="2 3">
    <name type="scientific">Zhongshania borealis</name>
    <dbReference type="NCBI Taxonomy" id="889488"/>
    <lineage>
        <taxon>Bacteria</taxon>
        <taxon>Pseudomonadati</taxon>
        <taxon>Pseudomonadota</taxon>
        <taxon>Gammaproteobacteria</taxon>
        <taxon>Cellvibrionales</taxon>
        <taxon>Spongiibacteraceae</taxon>
        <taxon>Zhongshania</taxon>
    </lineage>
</organism>
<dbReference type="Proteomes" id="UP001500392">
    <property type="component" value="Unassembled WGS sequence"/>
</dbReference>
<evidence type="ECO:0000256" key="1">
    <source>
        <dbReference type="SAM" id="Phobius"/>
    </source>
</evidence>
<reference evidence="3" key="1">
    <citation type="journal article" date="2019" name="Int. J. Syst. Evol. Microbiol.">
        <title>The Global Catalogue of Microorganisms (GCM) 10K type strain sequencing project: providing services to taxonomists for standard genome sequencing and annotation.</title>
        <authorList>
            <consortium name="The Broad Institute Genomics Platform"/>
            <consortium name="The Broad Institute Genome Sequencing Center for Infectious Disease"/>
            <person name="Wu L."/>
            <person name="Ma J."/>
        </authorList>
    </citation>
    <scope>NUCLEOTIDE SEQUENCE [LARGE SCALE GENOMIC DNA]</scope>
    <source>
        <strain evidence="3">JCM 17304</strain>
    </source>
</reference>
<dbReference type="Pfam" id="PF07386">
    <property type="entry name" value="DUF1499"/>
    <property type="match status" value="1"/>
</dbReference>
<accession>A0ABP7WHU0</accession>
<feature type="transmembrane region" description="Helical" evidence="1">
    <location>
        <begin position="34"/>
        <end position="57"/>
    </location>
</feature>
<keyword evidence="1" id="KW-1133">Transmembrane helix</keyword>
<sequence>MTIAALTLSLATASLLLLLFGTAGARFDVFGYQVGLLMFSLAGLLSFISISASALFTRRAKSAQQRRQLSNAAIIALPAIVFFSFSIFQGAGAPLIHDVSTDTQNPPIFIKAPTLRKPGDNSLLYKTANIPLQQQAYPTLTTLISPLSVAESQSKAYKIASEMGWLVYYQHEGHIEAQAGSFWFGFIDDISIRIQATSSGSKIDLRSTSRVGKGDLGANAKRLMAFIDHFSNNK</sequence>
<proteinExistence type="predicted"/>
<name>A0ABP7WHU0_9GAMM</name>
<evidence type="ECO:0008006" key="4">
    <source>
        <dbReference type="Google" id="ProtNLM"/>
    </source>
</evidence>
<feature type="transmembrane region" description="Helical" evidence="1">
    <location>
        <begin position="69"/>
        <end position="88"/>
    </location>
</feature>
<dbReference type="InterPro" id="IPR010865">
    <property type="entry name" value="DUF1499"/>
</dbReference>
<keyword evidence="3" id="KW-1185">Reference proteome</keyword>
<protein>
    <recommendedName>
        <fullName evidence="4">DUF1499 domain-containing protein</fullName>
    </recommendedName>
</protein>
<keyword evidence="1" id="KW-0812">Transmembrane</keyword>
<dbReference type="RefSeq" id="WP_344932958.1">
    <property type="nucleotide sequence ID" value="NZ_BAABDM010000001.1"/>
</dbReference>
<keyword evidence="1" id="KW-0472">Membrane</keyword>
<dbReference type="EMBL" id="BAABDM010000001">
    <property type="protein sequence ID" value="GAA4088978.1"/>
    <property type="molecule type" value="Genomic_DNA"/>
</dbReference>
<gene>
    <name evidence="2" type="ORF">GCM10022414_09780</name>
</gene>
<evidence type="ECO:0000313" key="2">
    <source>
        <dbReference type="EMBL" id="GAA4088978.1"/>
    </source>
</evidence>
<comment type="caution">
    <text evidence="2">The sequence shown here is derived from an EMBL/GenBank/DDBJ whole genome shotgun (WGS) entry which is preliminary data.</text>
</comment>
<evidence type="ECO:0000313" key="3">
    <source>
        <dbReference type="Proteomes" id="UP001500392"/>
    </source>
</evidence>